<feature type="compositionally biased region" description="Low complexity" evidence="1">
    <location>
        <begin position="346"/>
        <end position="358"/>
    </location>
</feature>
<proteinExistence type="predicted"/>
<evidence type="ECO:0008006" key="3">
    <source>
        <dbReference type="Google" id="ProtNLM"/>
    </source>
</evidence>
<reference evidence="2" key="1">
    <citation type="submission" date="2014-05" db="EMBL/GenBank/DDBJ databases">
        <title>The transcriptome of the halophilic microalga Tetraselmis sp. GSL018 isolated from the Great Salt Lake, Utah.</title>
        <authorList>
            <person name="Jinkerson R.E."/>
            <person name="D'Adamo S."/>
            <person name="Posewitz M.C."/>
        </authorList>
    </citation>
    <scope>NUCLEOTIDE SEQUENCE</scope>
    <source>
        <strain evidence="2">GSL018</strain>
    </source>
</reference>
<organism evidence="2">
    <name type="scientific">Tetraselmis sp. GSL018</name>
    <dbReference type="NCBI Taxonomy" id="582737"/>
    <lineage>
        <taxon>Eukaryota</taxon>
        <taxon>Viridiplantae</taxon>
        <taxon>Chlorophyta</taxon>
        <taxon>core chlorophytes</taxon>
        <taxon>Chlorodendrophyceae</taxon>
        <taxon>Chlorodendrales</taxon>
        <taxon>Chlorodendraceae</taxon>
        <taxon>Tetraselmis</taxon>
    </lineage>
</organism>
<dbReference type="AlphaFoldDB" id="A0A061QKP3"/>
<evidence type="ECO:0000256" key="1">
    <source>
        <dbReference type="SAM" id="MobiDB-lite"/>
    </source>
</evidence>
<evidence type="ECO:0000313" key="2">
    <source>
        <dbReference type="EMBL" id="JAC61192.1"/>
    </source>
</evidence>
<protein>
    <recommendedName>
        <fullName evidence="3">DRBM domain-containing protein</fullName>
    </recommendedName>
</protein>
<name>A0A061QKP3_9CHLO</name>
<dbReference type="EMBL" id="GBEZ01025957">
    <property type="protein sequence ID" value="JAC61192.1"/>
    <property type="molecule type" value="Transcribed_RNA"/>
</dbReference>
<dbReference type="SUPFAM" id="SSF54768">
    <property type="entry name" value="dsRNA-binding domain-like"/>
    <property type="match status" value="1"/>
</dbReference>
<gene>
    <name evidence="2" type="ORF">TSPGSL018_26910</name>
</gene>
<feature type="region of interest" description="Disordered" evidence="1">
    <location>
        <begin position="339"/>
        <end position="369"/>
    </location>
</feature>
<sequence>MAWSAGSLFSSSGKLAVMVGFRQASASQKALLVSPTMLFRFGETIVPATLSAARSFQLHRGRVPRRHPHESFSTGTRPLTCLAALPPDSDLLLRWKTAVSKVSLCKVLPLGFGGFADANTGAWYGDRILSAAIAKELRSLADTHTPGQLTEIYGAASSNENMAAHIDLILPPCLLDAIGPPQSEALQVHDYGTMLEACVKEVAGEDDGAVSELARFLLSSVTHNPRSNSLGAAAESDNLGSGGFEDTRYVSLVHRVVTNPKGRLLELGGVVWSERVGGSDHAPRFLGVAELMGVRREEMGSSMKAAEKAAAMAVLTAAGFADSGYGTQRVRFNTAWHSAGEEAERGQQQQQQQQQESSSGEEESERGGAAERGLWMQPLVLGDEHRVADPKHGEDLPTWFQRKATVHRCLLAPDIFPEAIRSVEVWSGSVAGGKIGLIRVETESHGTRVFVSPQPEPSRNKAHVSASREAQRFICFAAGLPAATDDDDSDDAAEL</sequence>
<accession>A0A061QKP3</accession>